<accession>A0A9P4Z2I0</accession>
<feature type="signal peptide" evidence="1">
    <location>
        <begin position="1"/>
        <end position="21"/>
    </location>
</feature>
<protein>
    <submittedName>
        <fullName evidence="2">Uncharacterized protein</fullName>
    </submittedName>
</protein>
<dbReference type="Proteomes" id="UP000749293">
    <property type="component" value="Unassembled WGS sequence"/>
</dbReference>
<keyword evidence="1" id="KW-0732">Signal</keyword>
<feature type="chain" id="PRO_5040357154" evidence="1">
    <location>
        <begin position="22"/>
        <end position="91"/>
    </location>
</feature>
<dbReference type="RefSeq" id="XP_035324918.1">
    <property type="nucleotide sequence ID" value="XM_035461988.1"/>
</dbReference>
<dbReference type="GeneID" id="55966232"/>
<dbReference type="EMBL" id="JAANYQ010000001">
    <property type="protein sequence ID" value="KAF4126266.1"/>
    <property type="molecule type" value="Genomic_DNA"/>
</dbReference>
<evidence type="ECO:0000313" key="2">
    <source>
        <dbReference type="EMBL" id="KAF4126266.1"/>
    </source>
</evidence>
<evidence type="ECO:0000313" key="3">
    <source>
        <dbReference type="Proteomes" id="UP000749293"/>
    </source>
</evidence>
<sequence>MRSADTLVIIILARTLVQISGNSARNLTYEYEYTVGFSTAVTMTSTGTDCAGYMAVPSQYPSTRIFFGQRGTRRSVNYQVIGTDGGPPPGG</sequence>
<comment type="caution">
    <text evidence="2">The sequence shown here is derived from an EMBL/GenBank/DDBJ whole genome shotgun (WGS) entry which is preliminary data.</text>
</comment>
<reference evidence="2" key="1">
    <citation type="submission" date="2020-03" db="EMBL/GenBank/DDBJ databases">
        <title>Site-based positive gene gene selection in Geosmithia morbida across the United States reveals a broad range of putative effectors and factors for local host and environmental adapation.</title>
        <authorList>
            <person name="Onufrak A."/>
            <person name="Murdoch R.W."/>
            <person name="Gazis R."/>
            <person name="Huff M."/>
            <person name="Staton M."/>
            <person name="Klingeman W."/>
            <person name="Hadziabdic D."/>
        </authorList>
    </citation>
    <scope>NUCLEOTIDE SEQUENCE</scope>
    <source>
        <strain evidence="2">1262</strain>
    </source>
</reference>
<name>A0A9P4Z2I0_9HYPO</name>
<dbReference type="AlphaFoldDB" id="A0A9P4Z2I0"/>
<proteinExistence type="predicted"/>
<organism evidence="2 3">
    <name type="scientific">Geosmithia morbida</name>
    <dbReference type="NCBI Taxonomy" id="1094350"/>
    <lineage>
        <taxon>Eukaryota</taxon>
        <taxon>Fungi</taxon>
        <taxon>Dikarya</taxon>
        <taxon>Ascomycota</taxon>
        <taxon>Pezizomycotina</taxon>
        <taxon>Sordariomycetes</taxon>
        <taxon>Hypocreomycetidae</taxon>
        <taxon>Hypocreales</taxon>
        <taxon>Bionectriaceae</taxon>
        <taxon>Geosmithia</taxon>
    </lineage>
</organism>
<evidence type="ECO:0000256" key="1">
    <source>
        <dbReference type="SAM" id="SignalP"/>
    </source>
</evidence>
<keyword evidence="3" id="KW-1185">Reference proteome</keyword>
<gene>
    <name evidence="2" type="ORF">GMORB2_0002</name>
</gene>